<evidence type="ECO:0000256" key="7">
    <source>
        <dbReference type="SAM" id="SignalP"/>
    </source>
</evidence>
<evidence type="ECO:0000256" key="4">
    <source>
        <dbReference type="ARBA" id="ARBA00023002"/>
    </source>
</evidence>
<evidence type="ECO:0000256" key="3">
    <source>
        <dbReference type="ARBA" id="ARBA00022827"/>
    </source>
</evidence>
<reference evidence="8 9" key="1">
    <citation type="submission" date="2013-03" db="EMBL/GenBank/DDBJ databases">
        <title>The Genome Sequence of Phialophora europaea CBS 101466.</title>
        <authorList>
            <consortium name="The Broad Institute Genomics Platform"/>
            <person name="Cuomo C."/>
            <person name="de Hoog S."/>
            <person name="Gorbushina A."/>
            <person name="Walker B."/>
            <person name="Young S.K."/>
            <person name="Zeng Q."/>
            <person name="Gargeya S."/>
            <person name="Fitzgerald M."/>
            <person name="Haas B."/>
            <person name="Abouelleil A."/>
            <person name="Allen A.W."/>
            <person name="Alvarado L."/>
            <person name="Arachchi H.M."/>
            <person name="Berlin A.M."/>
            <person name="Chapman S.B."/>
            <person name="Gainer-Dewar J."/>
            <person name="Goldberg J."/>
            <person name="Griggs A."/>
            <person name="Gujja S."/>
            <person name="Hansen M."/>
            <person name="Howarth C."/>
            <person name="Imamovic A."/>
            <person name="Ireland A."/>
            <person name="Larimer J."/>
            <person name="McCowan C."/>
            <person name="Murphy C."/>
            <person name="Pearson M."/>
            <person name="Poon T.W."/>
            <person name="Priest M."/>
            <person name="Roberts A."/>
            <person name="Saif S."/>
            <person name="Shea T."/>
            <person name="Sisk P."/>
            <person name="Sykes S."/>
            <person name="Wortman J."/>
            <person name="Nusbaum C."/>
            <person name="Birren B."/>
        </authorList>
    </citation>
    <scope>NUCLEOTIDE SEQUENCE [LARGE SCALE GENOMIC DNA]</scope>
    <source>
        <strain evidence="8 9">CBS 101466</strain>
    </source>
</reference>
<dbReference type="GeneID" id="19976101"/>
<evidence type="ECO:0008006" key="10">
    <source>
        <dbReference type="Google" id="ProtNLM"/>
    </source>
</evidence>
<dbReference type="Pfam" id="PF13450">
    <property type="entry name" value="NAD_binding_8"/>
    <property type="match status" value="1"/>
</dbReference>
<feature type="compositionally biased region" description="Polar residues" evidence="6">
    <location>
        <begin position="396"/>
        <end position="411"/>
    </location>
</feature>
<feature type="chain" id="PRO_5004823568" description="FAD-binding domain-containing protein" evidence="7">
    <location>
        <begin position="21"/>
        <end position="411"/>
    </location>
</feature>
<dbReference type="STRING" id="1220924.W2RL83"/>
<evidence type="ECO:0000256" key="2">
    <source>
        <dbReference type="ARBA" id="ARBA00022630"/>
    </source>
</evidence>
<dbReference type="Proteomes" id="UP000030752">
    <property type="component" value="Unassembled WGS sequence"/>
</dbReference>
<comment type="cofactor">
    <cofactor evidence="1">
        <name>FAD</name>
        <dbReference type="ChEBI" id="CHEBI:57692"/>
    </cofactor>
</comment>
<dbReference type="GO" id="GO:0004497">
    <property type="term" value="F:monooxygenase activity"/>
    <property type="evidence" value="ECO:0007669"/>
    <property type="project" value="UniProtKB-KW"/>
</dbReference>
<keyword evidence="3" id="KW-0274">FAD</keyword>
<dbReference type="SUPFAM" id="SSF51905">
    <property type="entry name" value="FAD/NAD(P)-binding domain"/>
    <property type="match status" value="1"/>
</dbReference>
<protein>
    <recommendedName>
        <fullName evidence="10">FAD-binding domain-containing protein</fullName>
    </recommendedName>
</protein>
<dbReference type="VEuPathDB" id="FungiDB:HMPREF1541_08762"/>
<keyword evidence="2" id="KW-0285">Flavoprotein</keyword>
<evidence type="ECO:0000256" key="5">
    <source>
        <dbReference type="ARBA" id="ARBA00023033"/>
    </source>
</evidence>
<evidence type="ECO:0000256" key="1">
    <source>
        <dbReference type="ARBA" id="ARBA00001974"/>
    </source>
</evidence>
<dbReference type="EMBL" id="KB822725">
    <property type="protein sequence ID" value="ETN36484.1"/>
    <property type="molecule type" value="Genomic_DNA"/>
</dbReference>
<evidence type="ECO:0000313" key="8">
    <source>
        <dbReference type="EMBL" id="ETN36484.1"/>
    </source>
</evidence>
<evidence type="ECO:0000256" key="6">
    <source>
        <dbReference type="SAM" id="MobiDB-lite"/>
    </source>
</evidence>
<dbReference type="Gene3D" id="3.50.50.60">
    <property type="entry name" value="FAD/NAD(P)-binding domain"/>
    <property type="match status" value="1"/>
</dbReference>
<evidence type="ECO:0000313" key="9">
    <source>
        <dbReference type="Proteomes" id="UP000030752"/>
    </source>
</evidence>
<gene>
    <name evidence="8" type="ORF">HMPREF1541_08762</name>
</gene>
<feature type="signal peptide" evidence="7">
    <location>
        <begin position="1"/>
        <end position="20"/>
    </location>
</feature>
<proteinExistence type="predicted"/>
<organism evidence="8 9">
    <name type="scientific">Cyphellophora europaea (strain CBS 101466)</name>
    <name type="common">Phialophora europaea</name>
    <dbReference type="NCBI Taxonomy" id="1220924"/>
    <lineage>
        <taxon>Eukaryota</taxon>
        <taxon>Fungi</taxon>
        <taxon>Dikarya</taxon>
        <taxon>Ascomycota</taxon>
        <taxon>Pezizomycotina</taxon>
        <taxon>Eurotiomycetes</taxon>
        <taxon>Chaetothyriomycetidae</taxon>
        <taxon>Chaetothyriales</taxon>
        <taxon>Cyphellophoraceae</taxon>
        <taxon>Cyphellophora</taxon>
    </lineage>
</organism>
<dbReference type="PANTHER" id="PTHR47178">
    <property type="entry name" value="MONOOXYGENASE, FAD-BINDING"/>
    <property type="match status" value="1"/>
</dbReference>
<name>W2RL83_CYPE1</name>
<dbReference type="AlphaFoldDB" id="W2RL83"/>
<keyword evidence="5" id="KW-0503">Monooxygenase</keyword>
<dbReference type="HOGENOM" id="CLU_009665_3_2_1"/>
<keyword evidence="7" id="KW-0732">Signal</keyword>
<dbReference type="InParanoid" id="W2RL83"/>
<dbReference type="InterPro" id="IPR036188">
    <property type="entry name" value="FAD/NAD-bd_sf"/>
</dbReference>
<dbReference type="PANTHER" id="PTHR47178:SF2">
    <property type="entry name" value="FAD-BINDING DOMAIN-CONTAINING PROTEIN"/>
    <property type="match status" value="1"/>
</dbReference>
<dbReference type="eggNOG" id="ENOG502S690">
    <property type="taxonomic scope" value="Eukaryota"/>
</dbReference>
<feature type="region of interest" description="Disordered" evidence="6">
    <location>
        <begin position="390"/>
        <end position="411"/>
    </location>
</feature>
<dbReference type="OrthoDB" id="47494at2759"/>
<accession>W2RL83</accession>
<dbReference type="PRINTS" id="PR00420">
    <property type="entry name" value="RNGMNOXGNASE"/>
</dbReference>
<dbReference type="RefSeq" id="XP_008721302.1">
    <property type="nucleotide sequence ID" value="XM_008723080.1"/>
</dbReference>
<keyword evidence="9" id="KW-1185">Reference proteome</keyword>
<sequence length="411" mass="44987">MAANFNVIIIGAGLAGLAIAQGLKKNGIPFVIFEKEVTPRDRNWGVTISWAVPYLQECLSPELFDRLKECQPDPGLDCKARGQESVLIRNGATGERLVESTFPGIRRLQIKKTRKIWGENINVQFGKVITGIDTPAGGGVTAHFTDGTSVSGSVLIGTDGGSSWARGALFGEEAQPWELGYHFVNFPFQLQAEQARWLDERIHPIVDVGCHPNKPMYSGIFILDKPELDNPETWVFYVLSTWPKSEGSYRKDEDLLAEYRRHMQGWGDPYKQVADWIPPGTKVRAVEGGLKVFAPRTKWDNRDGRFTIGGDAAHSMTGGNNALRDANQFVSAMIDVNAGGKTLREAVDAYDAEMLQRGASEVEMSSKQTHAFHNYQAFLESPIMKHGIKPTAASVDGSSTGALDSGNTSGS</sequence>
<keyword evidence="4" id="KW-0560">Oxidoreductase</keyword>